<evidence type="ECO:0000256" key="6">
    <source>
        <dbReference type="ARBA" id="ARBA00022490"/>
    </source>
</evidence>
<comment type="function">
    <text evidence="11">Plays an important role in control of proteasome function. Inhibits the hydrolysis of protein and peptide substrates by the 20S proteasome. Also inhibits the activation of the proteasome by the proteasome regulatory proteins PA700 and PA28.</text>
</comment>
<feature type="region of interest" description="Disordered" evidence="12">
    <location>
        <begin position="267"/>
        <end position="320"/>
    </location>
</feature>
<evidence type="ECO:0000256" key="7">
    <source>
        <dbReference type="ARBA" id="ARBA00022553"/>
    </source>
</evidence>
<keyword evidence="6" id="KW-0963">Cytoplasm</keyword>
<feature type="region of interest" description="Disordered" evidence="12">
    <location>
        <begin position="181"/>
        <end position="230"/>
    </location>
</feature>
<evidence type="ECO:0000256" key="1">
    <source>
        <dbReference type="ARBA" id="ARBA00004240"/>
    </source>
</evidence>
<evidence type="ECO:0000256" key="9">
    <source>
        <dbReference type="ARBA" id="ARBA00022942"/>
    </source>
</evidence>
<reference evidence="15" key="1">
    <citation type="submission" date="2021-01" db="EMBL/GenBank/DDBJ databases">
        <authorList>
            <person name="Zahm M."/>
            <person name="Roques C."/>
            <person name="Cabau C."/>
            <person name="Klopp C."/>
            <person name="Donnadieu C."/>
            <person name="Jouanno E."/>
            <person name="Lampietro C."/>
            <person name="Louis A."/>
            <person name="Herpin A."/>
            <person name="Echchiki A."/>
            <person name="Berthelot C."/>
            <person name="Parey E."/>
            <person name="Roest-Crollius H."/>
            <person name="Braasch I."/>
            <person name="Postlethwait J."/>
            <person name="Bobe J."/>
            <person name="Montfort J."/>
            <person name="Bouchez O."/>
            <person name="Begum T."/>
            <person name="Mejri S."/>
            <person name="Adams A."/>
            <person name="Chen W.-J."/>
            <person name="Guiguen Y."/>
        </authorList>
    </citation>
    <scope>NUCLEOTIDE SEQUENCE</scope>
    <source>
        <strain evidence="15">YG-15Mar2019-1</strain>
        <tissue evidence="15">Brain</tissue>
    </source>
</reference>
<proteinExistence type="inferred from homology"/>
<sequence>LTVFIPVVGRNGYKHNDRSTTSPALLCVCFVLRFVLNLCRFTAVSKMAGLELLYTTVVSNITCPQDVLVCFVHWEIVRHGYKCLGTGDQPQQTDKKSELLPSGWNDSKEVYTLRYQSKNEKSNLLLKAITVESTVLFNVMDSATERVSDLTVNFSDYVDSDNLQEFDSVFKNTEEFAKKVKSKLLPSDPSHKGESSKKVEKRHLRESTEDTQPDRDPLLIPPRNPQTGRQPYWSDPMAPFAAGGADLDPFGGRAGGMIMDPLRSGFPRSGFDPSAGIPGRLPPGAVPPGARFDPFGPVGQNRPGPDPDHMPPPGYDDMFM</sequence>
<evidence type="ECO:0000313" key="15">
    <source>
        <dbReference type="EMBL" id="KAG7478274.1"/>
    </source>
</evidence>
<dbReference type="GO" id="GO:0070628">
    <property type="term" value="F:proteasome binding"/>
    <property type="evidence" value="ECO:0007669"/>
    <property type="project" value="InterPro"/>
</dbReference>
<evidence type="ECO:0000256" key="5">
    <source>
        <dbReference type="ARBA" id="ARBA00022481"/>
    </source>
</evidence>
<keyword evidence="7" id="KW-0597">Phosphoprotein</keyword>
<evidence type="ECO:0000313" key="16">
    <source>
        <dbReference type="Proteomes" id="UP001046870"/>
    </source>
</evidence>
<protein>
    <recommendedName>
        <fullName evidence="4">Proteasome inhibitor PI31 subunit</fullName>
    </recommendedName>
</protein>
<dbReference type="PANTHER" id="PTHR13266">
    <property type="entry name" value="PROTEASOME INHIBITOR"/>
    <property type="match status" value="1"/>
</dbReference>
<evidence type="ECO:0000256" key="8">
    <source>
        <dbReference type="ARBA" id="ARBA00022824"/>
    </source>
</evidence>
<dbReference type="Gene3D" id="3.40.1000.30">
    <property type="match status" value="1"/>
</dbReference>
<comment type="similarity">
    <text evidence="3">Belongs to the proteasome inhibitor PI31 family.</text>
</comment>
<dbReference type="AlphaFoldDB" id="A0A9D3Q6V6"/>
<organism evidence="15 16">
    <name type="scientific">Megalops atlanticus</name>
    <name type="common">Tarpon</name>
    <name type="synonym">Clupea gigantea</name>
    <dbReference type="NCBI Taxonomy" id="7932"/>
    <lineage>
        <taxon>Eukaryota</taxon>
        <taxon>Metazoa</taxon>
        <taxon>Chordata</taxon>
        <taxon>Craniata</taxon>
        <taxon>Vertebrata</taxon>
        <taxon>Euteleostomi</taxon>
        <taxon>Actinopterygii</taxon>
        <taxon>Neopterygii</taxon>
        <taxon>Teleostei</taxon>
        <taxon>Elopiformes</taxon>
        <taxon>Megalopidae</taxon>
        <taxon>Megalops</taxon>
    </lineage>
</organism>
<keyword evidence="9" id="KW-0647">Proteasome</keyword>
<evidence type="ECO:0000256" key="4">
    <source>
        <dbReference type="ARBA" id="ARBA00015575"/>
    </source>
</evidence>
<dbReference type="GO" id="GO:0043161">
    <property type="term" value="P:proteasome-mediated ubiquitin-dependent protein catabolic process"/>
    <property type="evidence" value="ECO:0007669"/>
    <property type="project" value="InterPro"/>
</dbReference>
<dbReference type="InterPro" id="IPR045128">
    <property type="entry name" value="PI31-like"/>
</dbReference>
<evidence type="ECO:0000259" key="13">
    <source>
        <dbReference type="Pfam" id="PF08577"/>
    </source>
</evidence>
<dbReference type="FunFam" id="3.40.1000.30:FF:000002">
    <property type="entry name" value="Proteasome inhibitor PI31 subunit"/>
    <property type="match status" value="1"/>
</dbReference>
<keyword evidence="8" id="KW-0256">Endoplasmic reticulum</keyword>
<evidence type="ECO:0000256" key="11">
    <source>
        <dbReference type="ARBA" id="ARBA00024805"/>
    </source>
</evidence>
<feature type="domain" description="PI31 proteasome regulator N-terminal" evidence="14">
    <location>
        <begin position="59"/>
        <end position="185"/>
    </location>
</feature>
<accession>A0A9D3Q6V6</accession>
<keyword evidence="10" id="KW-0007">Acetylation</keyword>
<dbReference type="GO" id="GO:0005783">
    <property type="term" value="C:endoplasmic reticulum"/>
    <property type="evidence" value="ECO:0007669"/>
    <property type="project" value="UniProtKB-SubCell"/>
</dbReference>
<dbReference type="EMBL" id="JAFDVH010000005">
    <property type="protein sequence ID" value="KAG7478274.1"/>
    <property type="molecule type" value="Genomic_DNA"/>
</dbReference>
<name>A0A9D3Q6V6_MEGAT</name>
<dbReference type="InterPro" id="IPR021625">
    <property type="entry name" value="PI31_Prot_N"/>
</dbReference>
<dbReference type="OrthoDB" id="68090at2759"/>
<evidence type="ECO:0000259" key="14">
    <source>
        <dbReference type="Pfam" id="PF11566"/>
    </source>
</evidence>
<dbReference type="GO" id="GO:0000502">
    <property type="term" value="C:proteasome complex"/>
    <property type="evidence" value="ECO:0007669"/>
    <property type="project" value="UniProtKB-KW"/>
</dbReference>
<feature type="non-terminal residue" evidence="15">
    <location>
        <position position="320"/>
    </location>
</feature>
<keyword evidence="5" id="KW-0488">Methylation</keyword>
<evidence type="ECO:0000256" key="12">
    <source>
        <dbReference type="SAM" id="MobiDB-lite"/>
    </source>
</evidence>
<dbReference type="InterPro" id="IPR013886">
    <property type="entry name" value="PI31_Prot_C"/>
</dbReference>
<gene>
    <name evidence="15" type="ORF">MATL_G00078590</name>
</gene>
<dbReference type="GO" id="GO:0004866">
    <property type="term" value="F:endopeptidase inhibitor activity"/>
    <property type="evidence" value="ECO:0007669"/>
    <property type="project" value="InterPro"/>
</dbReference>
<evidence type="ECO:0000256" key="2">
    <source>
        <dbReference type="ARBA" id="ARBA00004496"/>
    </source>
</evidence>
<dbReference type="Pfam" id="PF08577">
    <property type="entry name" value="PI31_Prot_C"/>
    <property type="match status" value="1"/>
</dbReference>
<comment type="subcellular location">
    <subcellularLocation>
        <location evidence="2">Cytoplasm</location>
    </subcellularLocation>
    <subcellularLocation>
        <location evidence="1">Endoplasmic reticulum</location>
    </subcellularLocation>
</comment>
<keyword evidence="16" id="KW-1185">Reference proteome</keyword>
<evidence type="ECO:0000256" key="10">
    <source>
        <dbReference type="ARBA" id="ARBA00022990"/>
    </source>
</evidence>
<feature type="compositionally biased region" description="Basic and acidic residues" evidence="12">
    <location>
        <begin position="189"/>
        <end position="217"/>
    </location>
</feature>
<feature type="domain" description="PI31 proteasome regulator C-terminal" evidence="13">
    <location>
        <begin position="224"/>
        <end position="297"/>
    </location>
</feature>
<evidence type="ECO:0000256" key="3">
    <source>
        <dbReference type="ARBA" id="ARBA00006405"/>
    </source>
</evidence>
<dbReference type="Proteomes" id="UP001046870">
    <property type="component" value="Chromosome 5"/>
</dbReference>
<dbReference type="Pfam" id="PF11566">
    <property type="entry name" value="PI31_Prot_N"/>
    <property type="match status" value="1"/>
</dbReference>
<comment type="caution">
    <text evidence="15">The sequence shown here is derived from an EMBL/GenBank/DDBJ whole genome shotgun (WGS) entry which is preliminary data.</text>
</comment>
<dbReference type="PANTHER" id="PTHR13266:SF1">
    <property type="entry name" value="PROTEASOME INHIBITOR PI31 SUBUNIT"/>
    <property type="match status" value="1"/>
</dbReference>